<reference evidence="3" key="1">
    <citation type="submission" date="2017-09" db="EMBL/GenBank/DDBJ databases">
        <title>Polyketide synthases of a Diaporthe helianthi virulent isolate.</title>
        <authorList>
            <person name="Baroncelli R."/>
        </authorList>
    </citation>
    <scope>NUCLEOTIDE SEQUENCE [LARGE SCALE GENOMIC DNA]</scope>
    <source>
        <strain evidence="3">7/96</strain>
    </source>
</reference>
<feature type="signal peptide" evidence="1">
    <location>
        <begin position="1"/>
        <end position="17"/>
    </location>
</feature>
<feature type="domain" description="Carboxylesterase type B" evidence="2">
    <location>
        <begin position="189"/>
        <end position="449"/>
    </location>
</feature>
<dbReference type="EMBL" id="MAVT02002171">
    <property type="protein sequence ID" value="POS69555.1"/>
    <property type="molecule type" value="Genomic_DNA"/>
</dbReference>
<dbReference type="Gene3D" id="3.40.50.1820">
    <property type="entry name" value="alpha/beta hydrolase"/>
    <property type="match status" value="2"/>
</dbReference>
<proteinExistence type="predicted"/>
<evidence type="ECO:0000313" key="4">
    <source>
        <dbReference type="Proteomes" id="UP000094444"/>
    </source>
</evidence>
<dbReference type="PROSITE" id="PS00941">
    <property type="entry name" value="CARBOXYLESTERASE_B_2"/>
    <property type="match status" value="1"/>
</dbReference>
<protein>
    <submittedName>
        <fullName evidence="3">Acetylcholinesterase</fullName>
    </submittedName>
</protein>
<gene>
    <name evidence="3" type="ORF">DHEL01_v212052</name>
</gene>
<keyword evidence="1" id="KW-0732">Signal</keyword>
<dbReference type="Proteomes" id="UP000094444">
    <property type="component" value="Unassembled WGS sequence"/>
</dbReference>
<keyword evidence="4" id="KW-1185">Reference proteome</keyword>
<dbReference type="AlphaFoldDB" id="A0A2P5HH28"/>
<organism evidence="3 4">
    <name type="scientific">Diaporthe helianthi</name>
    <dbReference type="NCBI Taxonomy" id="158607"/>
    <lineage>
        <taxon>Eukaryota</taxon>
        <taxon>Fungi</taxon>
        <taxon>Dikarya</taxon>
        <taxon>Ascomycota</taxon>
        <taxon>Pezizomycotina</taxon>
        <taxon>Sordariomycetes</taxon>
        <taxon>Sordariomycetidae</taxon>
        <taxon>Diaporthales</taxon>
        <taxon>Diaporthaceae</taxon>
        <taxon>Diaporthe</taxon>
    </lineage>
</organism>
<evidence type="ECO:0000256" key="1">
    <source>
        <dbReference type="SAM" id="SignalP"/>
    </source>
</evidence>
<sequence>MLALLAYTTLFVPEATAFPGPPYAHFASKARFDESSRTVDLGYGRYQGWYNESAGLNIFQGQVTSLLIRYAQSTTGNLRWQAPRAPDNDEDALIQADTWPAQCPQSPGASSSYTPADNSGSSEDCLFLNVFAPATVDTKPILPVLVYIHGGAYAQGSGKLDLTPLITNNNDSFVAVTLQYRYGYKDWQPSQAYYAFATAAGCDTKNAYLRNGSKAIFDCLVEADSATLMNASADVSQSGSPSTWAFLPVTDGKIIQNLPSQQLARGNVNGLNMLSGHNALEAAQFVPWNITTIGDLVEYLQVTFPMLSNNDIAKILLYYPTNNETVNRDDPQWATTGDSDPTNLNQSTAATGQMQRAIAIYGETTFICPSYWLAEAYSDNVNGEKSWKYQFSIPNAYHGADGAGFTSWPYSGEYYSPDYVLAFMQMLGNFIVNDNPSISNALANGLSTGNTSFNPVSEWPAYSIYDPYLIDFNATCPSTKIINGLPYCTGPGQMNTFRLKNAYTWEAGRGFRCDLWKSLGELVPE</sequence>
<evidence type="ECO:0000313" key="3">
    <source>
        <dbReference type="EMBL" id="POS69555.1"/>
    </source>
</evidence>
<dbReference type="OrthoDB" id="408631at2759"/>
<dbReference type="InParanoid" id="A0A2P5HH28"/>
<accession>A0A2P5HH28</accession>
<feature type="domain" description="Carboxylesterase type B" evidence="2">
    <location>
        <begin position="36"/>
        <end position="183"/>
    </location>
</feature>
<evidence type="ECO:0000259" key="2">
    <source>
        <dbReference type="Pfam" id="PF00135"/>
    </source>
</evidence>
<feature type="chain" id="PRO_5015132166" evidence="1">
    <location>
        <begin position="18"/>
        <end position="525"/>
    </location>
</feature>
<dbReference type="InterPro" id="IPR019819">
    <property type="entry name" value="Carboxylesterase_B_CS"/>
</dbReference>
<dbReference type="InterPro" id="IPR002018">
    <property type="entry name" value="CarbesteraseB"/>
</dbReference>
<dbReference type="PANTHER" id="PTHR11559">
    <property type="entry name" value="CARBOXYLESTERASE"/>
    <property type="match status" value="1"/>
</dbReference>
<dbReference type="InterPro" id="IPR050309">
    <property type="entry name" value="Type-B_Carboxylest/Lipase"/>
</dbReference>
<dbReference type="Pfam" id="PF00135">
    <property type="entry name" value="COesterase"/>
    <property type="match status" value="2"/>
</dbReference>
<dbReference type="STRING" id="158607.A0A2P5HH28"/>
<dbReference type="SUPFAM" id="SSF53474">
    <property type="entry name" value="alpha/beta-Hydrolases"/>
    <property type="match status" value="1"/>
</dbReference>
<name>A0A2P5HH28_DIAHE</name>
<comment type="caution">
    <text evidence="3">The sequence shown here is derived from an EMBL/GenBank/DDBJ whole genome shotgun (WGS) entry which is preliminary data.</text>
</comment>
<dbReference type="InterPro" id="IPR029058">
    <property type="entry name" value="AB_hydrolase_fold"/>
</dbReference>